<evidence type="ECO:0000256" key="5">
    <source>
        <dbReference type="ARBA" id="ARBA00022833"/>
    </source>
</evidence>
<feature type="domain" description="C2H2-type" evidence="8">
    <location>
        <begin position="522"/>
        <end position="549"/>
    </location>
</feature>
<dbReference type="SUPFAM" id="SSF57667">
    <property type="entry name" value="beta-beta-alpha zinc fingers"/>
    <property type="match status" value="3"/>
</dbReference>
<dbReference type="Pfam" id="PF00096">
    <property type="entry name" value="zf-C2H2"/>
    <property type="match status" value="5"/>
</dbReference>
<gene>
    <name evidence="9" type="primary">ZNF226_7</name>
    <name evidence="9" type="ORF">AVEN_242802_1</name>
</gene>
<dbReference type="GO" id="GO:0005634">
    <property type="term" value="C:nucleus"/>
    <property type="evidence" value="ECO:0007669"/>
    <property type="project" value="UniProtKB-SubCell"/>
</dbReference>
<feature type="domain" description="C2H2-type" evidence="8">
    <location>
        <begin position="550"/>
        <end position="577"/>
    </location>
</feature>
<dbReference type="SMART" id="SM00355">
    <property type="entry name" value="ZnF_C2H2"/>
    <property type="match status" value="6"/>
</dbReference>
<feature type="domain" description="C2H2-type" evidence="8">
    <location>
        <begin position="438"/>
        <end position="465"/>
    </location>
</feature>
<dbReference type="GO" id="GO:0000981">
    <property type="term" value="F:DNA-binding transcription factor activity, RNA polymerase II-specific"/>
    <property type="evidence" value="ECO:0007669"/>
    <property type="project" value="TreeGrafter"/>
</dbReference>
<dbReference type="OrthoDB" id="6571533at2759"/>
<feature type="domain" description="C2H2-type" evidence="8">
    <location>
        <begin position="578"/>
        <end position="603"/>
    </location>
</feature>
<evidence type="ECO:0000313" key="10">
    <source>
        <dbReference type="Proteomes" id="UP000499080"/>
    </source>
</evidence>
<dbReference type="PROSITE" id="PS50157">
    <property type="entry name" value="ZINC_FINGER_C2H2_2"/>
    <property type="match status" value="6"/>
</dbReference>
<dbReference type="GO" id="GO:0000978">
    <property type="term" value="F:RNA polymerase II cis-regulatory region sequence-specific DNA binding"/>
    <property type="evidence" value="ECO:0007669"/>
    <property type="project" value="TreeGrafter"/>
</dbReference>
<dbReference type="PANTHER" id="PTHR19818">
    <property type="entry name" value="ZINC FINGER PROTEIN ZIC AND GLI"/>
    <property type="match status" value="1"/>
</dbReference>
<evidence type="ECO:0000256" key="1">
    <source>
        <dbReference type="ARBA" id="ARBA00004123"/>
    </source>
</evidence>
<keyword evidence="2" id="KW-0479">Metal-binding</keyword>
<dbReference type="Gene3D" id="3.30.160.60">
    <property type="entry name" value="Classic Zinc Finger"/>
    <property type="match status" value="6"/>
</dbReference>
<organism evidence="9 10">
    <name type="scientific">Araneus ventricosus</name>
    <name type="common">Orbweaver spider</name>
    <name type="synonym">Epeira ventricosa</name>
    <dbReference type="NCBI Taxonomy" id="182803"/>
    <lineage>
        <taxon>Eukaryota</taxon>
        <taxon>Metazoa</taxon>
        <taxon>Ecdysozoa</taxon>
        <taxon>Arthropoda</taxon>
        <taxon>Chelicerata</taxon>
        <taxon>Arachnida</taxon>
        <taxon>Araneae</taxon>
        <taxon>Araneomorphae</taxon>
        <taxon>Entelegynae</taxon>
        <taxon>Araneoidea</taxon>
        <taxon>Araneidae</taxon>
        <taxon>Araneus</taxon>
    </lineage>
</organism>
<protein>
    <submittedName>
        <fullName evidence="9">Zinc finger protein 226</fullName>
    </submittedName>
</protein>
<proteinExistence type="predicted"/>
<evidence type="ECO:0000256" key="4">
    <source>
        <dbReference type="ARBA" id="ARBA00022771"/>
    </source>
</evidence>
<evidence type="ECO:0000256" key="3">
    <source>
        <dbReference type="ARBA" id="ARBA00022737"/>
    </source>
</evidence>
<evidence type="ECO:0000259" key="8">
    <source>
        <dbReference type="PROSITE" id="PS50157"/>
    </source>
</evidence>
<dbReference type="FunFam" id="3.30.160.60:FF:001498">
    <property type="entry name" value="Zinc finger protein 404"/>
    <property type="match status" value="2"/>
</dbReference>
<comment type="caution">
    <text evidence="9">The sequence shown here is derived from an EMBL/GenBank/DDBJ whole genome shotgun (WGS) entry which is preliminary data.</text>
</comment>
<dbReference type="PANTHER" id="PTHR19818:SF139">
    <property type="entry name" value="PAIR-RULE PROTEIN ODD-PAIRED"/>
    <property type="match status" value="1"/>
</dbReference>
<evidence type="ECO:0000256" key="7">
    <source>
        <dbReference type="PROSITE-ProRule" id="PRU00042"/>
    </source>
</evidence>
<dbReference type="FunFam" id="3.30.160.60:FF:000557">
    <property type="entry name" value="zinc finger and SCAN domain-containing protein 29"/>
    <property type="match status" value="1"/>
</dbReference>
<evidence type="ECO:0000256" key="2">
    <source>
        <dbReference type="ARBA" id="ARBA00022723"/>
    </source>
</evidence>
<dbReference type="GO" id="GO:0045944">
    <property type="term" value="P:positive regulation of transcription by RNA polymerase II"/>
    <property type="evidence" value="ECO:0007669"/>
    <property type="project" value="UniProtKB-ARBA"/>
</dbReference>
<accession>A0A4Y2S4Q1</accession>
<dbReference type="AlphaFoldDB" id="A0A4Y2S4Q1"/>
<dbReference type="Pfam" id="PF12874">
    <property type="entry name" value="zf-met"/>
    <property type="match status" value="1"/>
</dbReference>
<comment type="subcellular location">
    <subcellularLocation>
        <location evidence="1">Nucleus</location>
    </subcellularLocation>
</comment>
<keyword evidence="10" id="KW-1185">Reference proteome</keyword>
<feature type="domain" description="C2H2-type" evidence="8">
    <location>
        <begin position="466"/>
        <end position="493"/>
    </location>
</feature>
<dbReference type="FunFam" id="3.30.160.60:FF:000690">
    <property type="entry name" value="Zinc finger protein 354C"/>
    <property type="match status" value="1"/>
</dbReference>
<keyword evidence="5" id="KW-0862">Zinc</keyword>
<dbReference type="InterPro" id="IPR013087">
    <property type="entry name" value="Znf_C2H2_type"/>
</dbReference>
<name>A0A4Y2S4Q1_ARAVE</name>
<keyword evidence="3" id="KW-0677">Repeat</keyword>
<dbReference type="EMBL" id="BGPR01019858">
    <property type="protein sequence ID" value="GBN83142.1"/>
    <property type="molecule type" value="Genomic_DNA"/>
</dbReference>
<sequence length="603" mass="68457">MAELVCFDCFTTYNSLIGHHCLNGWWIPAVANGNATAQAVTEELDRFKQGSSHGPCVQINETSSVYTELSNINPLFSNENYLCNQVTYGNDPPVYSSQDYTTVATNQLMAMNSQQNHVEQCAISDLNNPALFGTNDCNMAMGFSFPNNEMPSNIDRLTSMVCQLGLDEDDLNIPSIPNSSNNTPDFATVSGSINYLKMYEFPTQDAFEDIQTQTKIQNDHSNFISNMVEGNEASEMSNESRIINEERGPIKHQLIMGNEFTTEITVDSIQLTEMYHQFSRHGPNTERILVKGDLDNLTNNSAVREADPSRHLMLRNIDKVHNKNESSLHTGSINDQVSRIRTNAELMRHKCTNASTEYKIGLNETNFRRSQEESAMIGISCTEKSDSVEDCHVDAAHAPAVPSFSQLNERNISVSLKKFQSDGYVKRHSVAHTGVKQFICNVCQKLFKRKTHLKTHLFIHEEIKPYRCSICGKSFTQKIILQRHGLVHTGEKPFICELCSKGFKRKQYLKSHMPIHTGEKLYSCEVCDKAFIRKCDLKRHGIIHENNNSYECEVCGKSFKRKKHLKRHALTHTGDKPFQCKLCGRMFSDKSYLNRHKKTHKPK</sequence>
<keyword evidence="6" id="KW-0539">Nucleus</keyword>
<dbReference type="PROSITE" id="PS00028">
    <property type="entry name" value="ZINC_FINGER_C2H2_1"/>
    <property type="match status" value="6"/>
</dbReference>
<dbReference type="GO" id="GO:0008270">
    <property type="term" value="F:zinc ion binding"/>
    <property type="evidence" value="ECO:0007669"/>
    <property type="project" value="UniProtKB-KW"/>
</dbReference>
<dbReference type="GO" id="GO:0003682">
    <property type="term" value="F:chromatin binding"/>
    <property type="evidence" value="ECO:0007669"/>
    <property type="project" value="UniProtKB-ARBA"/>
</dbReference>
<dbReference type="Proteomes" id="UP000499080">
    <property type="component" value="Unassembled WGS sequence"/>
</dbReference>
<feature type="domain" description="C2H2-type" evidence="8">
    <location>
        <begin position="494"/>
        <end position="521"/>
    </location>
</feature>
<dbReference type="GO" id="GO:0045596">
    <property type="term" value="P:negative regulation of cell differentiation"/>
    <property type="evidence" value="ECO:0007669"/>
    <property type="project" value="UniProtKB-ARBA"/>
</dbReference>
<dbReference type="FunFam" id="3.30.160.60:FF:000100">
    <property type="entry name" value="Zinc finger 45-like"/>
    <property type="match status" value="1"/>
</dbReference>
<evidence type="ECO:0000256" key="6">
    <source>
        <dbReference type="ARBA" id="ARBA00023242"/>
    </source>
</evidence>
<evidence type="ECO:0000313" key="9">
    <source>
        <dbReference type="EMBL" id="GBN83142.1"/>
    </source>
</evidence>
<dbReference type="InterPro" id="IPR036236">
    <property type="entry name" value="Znf_C2H2_sf"/>
</dbReference>
<dbReference type="FunFam" id="3.30.160.60:FF:000912">
    <property type="entry name" value="Zinc finger protein 660"/>
    <property type="match status" value="1"/>
</dbReference>
<reference evidence="9 10" key="1">
    <citation type="journal article" date="2019" name="Sci. Rep.">
        <title>Orb-weaving spider Araneus ventricosus genome elucidates the spidroin gene catalogue.</title>
        <authorList>
            <person name="Kono N."/>
            <person name="Nakamura H."/>
            <person name="Ohtoshi R."/>
            <person name="Moran D.A.P."/>
            <person name="Shinohara A."/>
            <person name="Yoshida Y."/>
            <person name="Fujiwara M."/>
            <person name="Mori M."/>
            <person name="Tomita M."/>
            <person name="Arakawa K."/>
        </authorList>
    </citation>
    <scope>NUCLEOTIDE SEQUENCE [LARGE SCALE GENOMIC DNA]</scope>
</reference>
<dbReference type="InterPro" id="IPR050329">
    <property type="entry name" value="GLI_C2H2-zinc-finger"/>
</dbReference>
<keyword evidence="4 7" id="KW-0863">Zinc-finger</keyword>